<dbReference type="OrthoDB" id="5667at2759"/>
<evidence type="ECO:0000256" key="1">
    <source>
        <dbReference type="ARBA" id="ARBA00004141"/>
    </source>
</evidence>
<dbReference type="InterPro" id="IPR020846">
    <property type="entry name" value="MFS_dom"/>
</dbReference>
<sequence>MADEKQEEHSINAPSKSEWTLRACLTVLGTSCILFSTVGFLNAFGVFEQYYAETYFRDKSLSAISWFGSFNIFCMFGGALVSGILNDIYGPKWLLRTGTVMALLGLFMTSLCTKYYQFFLAQAMLFGFGVAALFLPGFATIPLYFTKHRGLALGITIGGSSLGGVIWPIALRRLLVDIGFPWTMRTAAFIMMPLLVIGCLTVRLPVNTHPGQPKPKPDINSMKTPAFGLLAVFMFLASMGLFIPFFYITSYSISIGKDPDMSFYLISILNGISLLGRLLPGILADRYGAFNLTFLATFFSGLICCCMTTAKTLGGLIAIAAAYGFASGAILSLQGACATKLVGPESYGAAMGSMMAVCSIAGLIGTPIAGELATKYGYLALAEYGGASLLVGSFFVMASKLKQNKNPFAAI</sequence>
<dbReference type="CDD" id="cd17352">
    <property type="entry name" value="MFS_MCT_SLC16"/>
    <property type="match status" value="1"/>
</dbReference>
<feature type="transmembrane region" description="Helical" evidence="3">
    <location>
        <begin position="349"/>
        <end position="370"/>
    </location>
</feature>
<comment type="subcellular location">
    <subcellularLocation>
        <location evidence="1">Membrane</location>
        <topology evidence="1">Multi-pass membrane protein</topology>
    </subcellularLocation>
</comment>
<accession>A0A6G1J7L0</accession>
<dbReference type="AlphaFoldDB" id="A0A6G1J7L0"/>
<dbReference type="GO" id="GO:0022857">
    <property type="term" value="F:transmembrane transporter activity"/>
    <property type="evidence" value="ECO:0007669"/>
    <property type="project" value="InterPro"/>
</dbReference>
<keyword evidence="3" id="KW-1133">Transmembrane helix</keyword>
<feature type="transmembrane region" description="Helical" evidence="3">
    <location>
        <begin position="227"/>
        <end position="249"/>
    </location>
</feature>
<protein>
    <submittedName>
        <fullName evidence="5">MFS general substrate transporter</fullName>
    </submittedName>
</protein>
<feature type="transmembrane region" description="Helical" evidence="3">
    <location>
        <begin position="316"/>
        <end position="337"/>
    </location>
</feature>
<dbReference type="InterPro" id="IPR050327">
    <property type="entry name" value="Proton-linked_MCT"/>
</dbReference>
<feature type="transmembrane region" description="Helical" evidence="3">
    <location>
        <begin position="21"/>
        <end position="44"/>
    </location>
</feature>
<dbReference type="Gene3D" id="1.20.1250.20">
    <property type="entry name" value="MFS general substrate transporter like domains"/>
    <property type="match status" value="1"/>
</dbReference>
<feature type="transmembrane region" description="Helical" evidence="3">
    <location>
        <begin position="151"/>
        <end position="170"/>
    </location>
</feature>
<feature type="transmembrane region" description="Helical" evidence="3">
    <location>
        <begin position="261"/>
        <end position="280"/>
    </location>
</feature>
<dbReference type="Proteomes" id="UP000799291">
    <property type="component" value="Unassembled WGS sequence"/>
</dbReference>
<organism evidence="5 6">
    <name type="scientific">Lentithecium fluviatile CBS 122367</name>
    <dbReference type="NCBI Taxonomy" id="1168545"/>
    <lineage>
        <taxon>Eukaryota</taxon>
        <taxon>Fungi</taxon>
        <taxon>Dikarya</taxon>
        <taxon>Ascomycota</taxon>
        <taxon>Pezizomycotina</taxon>
        <taxon>Dothideomycetes</taxon>
        <taxon>Pleosporomycetidae</taxon>
        <taxon>Pleosporales</taxon>
        <taxon>Massarineae</taxon>
        <taxon>Lentitheciaceae</taxon>
        <taxon>Lentithecium</taxon>
    </lineage>
</organism>
<gene>
    <name evidence="5" type="ORF">K458DRAFT_335510</name>
</gene>
<evidence type="ECO:0000313" key="6">
    <source>
        <dbReference type="Proteomes" id="UP000799291"/>
    </source>
</evidence>
<evidence type="ECO:0000256" key="3">
    <source>
        <dbReference type="SAM" id="Phobius"/>
    </source>
</evidence>
<keyword evidence="3" id="KW-0812">Transmembrane</keyword>
<proteinExistence type="inferred from homology"/>
<feature type="transmembrane region" description="Helical" evidence="3">
    <location>
        <begin position="64"/>
        <end position="86"/>
    </location>
</feature>
<dbReference type="InterPro" id="IPR011701">
    <property type="entry name" value="MFS"/>
</dbReference>
<feature type="transmembrane region" description="Helical" evidence="3">
    <location>
        <begin position="123"/>
        <end position="144"/>
    </location>
</feature>
<dbReference type="GO" id="GO:0016020">
    <property type="term" value="C:membrane"/>
    <property type="evidence" value="ECO:0007669"/>
    <property type="project" value="UniProtKB-SubCell"/>
</dbReference>
<dbReference type="PANTHER" id="PTHR11360:SF250">
    <property type="entry name" value="MFS-TYPE TRANSPORTER AFUA_1G00970"/>
    <property type="match status" value="1"/>
</dbReference>
<keyword evidence="6" id="KW-1185">Reference proteome</keyword>
<feature type="domain" description="Major facilitator superfamily (MFS) profile" evidence="4">
    <location>
        <begin position="23"/>
        <end position="400"/>
    </location>
</feature>
<keyword evidence="3" id="KW-0472">Membrane</keyword>
<feature type="transmembrane region" description="Helical" evidence="3">
    <location>
        <begin position="292"/>
        <end position="310"/>
    </location>
</feature>
<feature type="transmembrane region" description="Helical" evidence="3">
    <location>
        <begin position="376"/>
        <end position="398"/>
    </location>
</feature>
<evidence type="ECO:0000259" key="4">
    <source>
        <dbReference type="PROSITE" id="PS50850"/>
    </source>
</evidence>
<name>A0A6G1J7L0_9PLEO</name>
<evidence type="ECO:0000313" key="5">
    <source>
        <dbReference type="EMBL" id="KAF2686190.1"/>
    </source>
</evidence>
<reference evidence="5" key="1">
    <citation type="journal article" date="2020" name="Stud. Mycol.">
        <title>101 Dothideomycetes genomes: a test case for predicting lifestyles and emergence of pathogens.</title>
        <authorList>
            <person name="Haridas S."/>
            <person name="Albert R."/>
            <person name="Binder M."/>
            <person name="Bloem J."/>
            <person name="Labutti K."/>
            <person name="Salamov A."/>
            <person name="Andreopoulos B."/>
            <person name="Baker S."/>
            <person name="Barry K."/>
            <person name="Bills G."/>
            <person name="Bluhm B."/>
            <person name="Cannon C."/>
            <person name="Castanera R."/>
            <person name="Culley D."/>
            <person name="Daum C."/>
            <person name="Ezra D."/>
            <person name="Gonzalez J."/>
            <person name="Henrissat B."/>
            <person name="Kuo A."/>
            <person name="Liang C."/>
            <person name="Lipzen A."/>
            <person name="Lutzoni F."/>
            <person name="Magnuson J."/>
            <person name="Mondo S."/>
            <person name="Nolan M."/>
            <person name="Ohm R."/>
            <person name="Pangilinan J."/>
            <person name="Park H.-J."/>
            <person name="Ramirez L."/>
            <person name="Alfaro M."/>
            <person name="Sun H."/>
            <person name="Tritt A."/>
            <person name="Yoshinaga Y."/>
            <person name="Zwiers L.-H."/>
            <person name="Turgeon B."/>
            <person name="Goodwin S."/>
            <person name="Spatafora J."/>
            <person name="Crous P."/>
            <person name="Grigoriev I."/>
        </authorList>
    </citation>
    <scope>NUCLEOTIDE SEQUENCE</scope>
    <source>
        <strain evidence="5">CBS 122367</strain>
    </source>
</reference>
<feature type="transmembrane region" description="Helical" evidence="3">
    <location>
        <begin position="93"/>
        <end position="111"/>
    </location>
</feature>
<feature type="transmembrane region" description="Helical" evidence="3">
    <location>
        <begin position="182"/>
        <end position="206"/>
    </location>
</feature>
<dbReference type="SUPFAM" id="SSF103473">
    <property type="entry name" value="MFS general substrate transporter"/>
    <property type="match status" value="1"/>
</dbReference>
<comment type="similarity">
    <text evidence="2">Belongs to the major facilitator superfamily. Monocarboxylate porter (TC 2.A.1.13) family.</text>
</comment>
<dbReference type="PROSITE" id="PS50850">
    <property type="entry name" value="MFS"/>
    <property type="match status" value="1"/>
</dbReference>
<dbReference type="Pfam" id="PF07690">
    <property type="entry name" value="MFS_1"/>
    <property type="match status" value="1"/>
</dbReference>
<dbReference type="InterPro" id="IPR036259">
    <property type="entry name" value="MFS_trans_sf"/>
</dbReference>
<evidence type="ECO:0000256" key="2">
    <source>
        <dbReference type="ARBA" id="ARBA00006727"/>
    </source>
</evidence>
<dbReference type="EMBL" id="MU005577">
    <property type="protein sequence ID" value="KAF2686190.1"/>
    <property type="molecule type" value="Genomic_DNA"/>
</dbReference>
<dbReference type="PANTHER" id="PTHR11360">
    <property type="entry name" value="MONOCARBOXYLATE TRANSPORTER"/>
    <property type="match status" value="1"/>
</dbReference>